<dbReference type="EMBL" id="CP022983">
    <property type="protein sequence ID" value="ASV69704.1"/>
    <property type="molecule type" value="Genomic_DNA"/>
</dbReference>
<evidence type="ECO:0000313" key="1">
    <source>
        <dbReference type="EMBL" id="ASV69704.1"/>
    </source>
</evidence>
<keyword evidence="2" id="KW-1185">Reference proteome</keyword>
<name>A0A248TN99_9BACI</name>
<dbReference type="KEGG" id="bko:CKF48_21780"/>
<gene>
    <name evidence="1" type="ORF">CKF48_21780</name>
</gene>
<organism evidence="1 2">
    <name type="scientific">Cytobacillus kochii</name>
    <dbReference type="NCBI Taxonomy" id="859143"/>
    <lineage>
        <taxon>Bacteria</taxon>
        <taxon>Bacillati</taxon>
        <taxon>Bacillota</taxon>
        <taxon>Bacilli</taxon>
        <taxon>Bacillales</taxon>
        <taxon>Bacillaceae</taxon>
        <taxon>Cytobacillus</taxon>
    </lineage>
</organism>
<dbReference type="RefSeq" id="WP_095373268.1">
    <property type="nucleotide sequence ID" value="NZ_CP022983.1"/>
</dbReference>
<dbReference type="AlphaFoldDB" id="A0A248TN99"/>
<accession>A0A248TN99</accession>
<reference evidence="1 2" key="1">
    <citation type="submission" date="2017-08" db="EMBL/GenBank/DDBJ databases">
        <title>Complete Genome Sequence of Bacillus kochii Oregon-R-modENCODE STRAIN BDGP4, isolated from Drosophila melanogaster gut.</title>
        <authorList>
            <person name="Wan K.H."/>
            <person name="Yu C."/>
            <person name="Park S."/>
            <person name="Hammonds A.S."/>
            <person name="Booth B.W."/>
            <person name="Celniker S.E."/>
        </authorList>
    </citation>
    <scope>NUCLEOTIDE SEQUENCE [LARGE SCALE GENOMIC DNA]</scope>
    <source>
        <strain evidence="1 2">BDGP4</strain>
    </source>
</reference>
<protein>
    <submittedName>
        <fullName evidence="1">Uncharacterized protein</fullName>
    </submittedName>
</protein>
<evidence type="ECO:0000313" key="2">
    <source>
        <dbReference type="Proteomes" id="UP000215137"/>
    </source>
</evidence>
<proteinExistence type="predicted"/>
<dbReference type="Proteomes" id="UP000215137">
    <property type="component" value="Chromosome"/>
</dbReference>
<sequence>MIKIDIKEMLNQVPVVKEEEGQLLLANLNTQMIKLFQEKEIAIYYSLLEDVLKVAKHLNLDTVIKYFGITPVVKANESMQFQEIFRCLHTKERNNNWFLDFFSLYLGVSVIYGFKPEEIKRADS</sequence>